<dbReference type="SMART" id="SM00271">
    <property type="entry name" value="DnaJ"/>
    <property type="match status" value="1"/>
</dbReference>
<dbReference type="Proteomes" id="UP000184000">
    <property type="component" value="Unassembled WGS sequence"/>
</dbReference>
<evidence type="ECO:0000259" key="2">
    <source>
        <dbReference type="PROSITE" id="PS50076"/>
    </source>
</evidence>
<dbReference type="SUPFAM" id="SSF158682">
    <property type="entry name" value="TerB-like"/>
    <property type="match status" value="1"/>
</dbReference>
<dbReference type="AlphaFoldDB" id="A0A1M5TW08"/>
<dbReference type="EMBL" id="FQXA01000009">
    <property type="protein sequence ID" value="SHH54563.1"/>
    <property type="molecule type" value="Genomic_DNA"/>
</dbReference>
<evidence type="ECO:0000313" key="4">
    <source>
        <dbReference type="Proteomes" id="UP000184000"/>
    </source>
</evidence>
<gene>
    <name evidence="3" type="ORF">SAMN02744645_4080</name>
</gene>
<sequence length="256" mass="28339">MFWPITLLGALIGWLIASIPGALLGALLGQVLDRRFGLNSWARLRERMGAGKALTQGDELLFFLLGRLAKSSGRISEAHIQAARREMQRLQLDPTAQRAAIDAFYRGKSSGDGLRGPLQRLQGRPGEAKTVLQACWRMARAQGQIDAREHELVMLWGRWMGWDSTAIAALDSGGGRRQGAPSNLGGAYEQALRLLGVRADSEPQAIKRAYRRLLSKHHPDKQAGAGATALQVREATERTRELHNAYTLIRERRGFR</sequence>
<dbReference type="SUPFAM" id="SSF46565">
    <property type="entry name" value="Chaperone J-domain"/>
    <property type="match status" value="1"/>
</dbReference>
<dbReference type="InterPro" id="IPR036869">
    <property type="entry name" value="J_dom_sf"/>
</dbReference>
<dbReference type="InterPro" id="IPR029024">
    <property type="entry name" value="TerB-like"/>
</dbReference>
<dbReference type="InterPro" id="IPR007791">
    <property type="entry name" value="DjlA_N"/>
</dbReference>
<dbReference type="RefSeq" id="WP_073303555.1">
    <property type="nucleotide sequence ID" value="NZ_FQXA01000009.1"/>
</dbReference>
<dbReference type="PROSITE" id="PS50076">
    <property type="entry name" value="DNAJ_2"/>
    <property type="match status" value="1"/>
</dbReference>
<dbReference type="CDD" id="cd07316">
    <property type="entry name" value="terB_like_DjlA"/>
    <property type="match status" value="1"/>
</dbReference>
<dbReference type="InterPro" id="IPR001623">
    <property type="entry name" value="DnaJ_domain"/>
</dbReference>
<organism evidence="3 4">
    <name type="scientific">Stutzerimonas xanthomarina DSM 18231</name>
    <dbReference type="NCBI Taxonomy" id="1403346"/>
    <lineage>
        <taxon>Bacteria</taxon>
        <taxon>Pseudomonadati</taxon>
        <taxon>Pseudomonadota</taxon>
        <taxon>Gammaproteobacteria</taxon>
        <taxon>Pseudomonadales</taxon>
        <taxon>Pseudomonadaceae</taxon>
        <taxon>Stutzerimonas</taxon>
    </lineage>
</organism>
<keyword evidence="1" id="KW-0143">Chaperone</keyword>
<evidence type="ECO:0000313" key="3">
    <source>
        <dbReference type="EMBL" id="SHH54563.1"/>
    </source>
</evidence>
<dbReference type="PRINTS" id="PR00625">
    <property type="entry name" value="JDOMAIN"/>
</dbReference>
<dbReference type="Gene3D" id="1.10.287.110">
    <property type="entry name" value="DnaJ domain"/>
    <property type="match status" value="1"/>
</dbReference>
<protein>
    <submittedName>
        <fullName evidence="3">DnaJ like chaperone protein</fullName>
    </submittedName>
</protein>
<dbReference type="CDD" id="cd06257">
    <property type="entry name" value="DnaJ"/>
    <property type="match status" value="1"/>
</dbReference>
<evidence type="ECO:0000256" key="1">
    <source>
        <dbReference type="ARBA" id="ARBA00023186"/>
    </source>
</evidence>
<accession>A0A1M5TW08</accession>
<reference evidence="3 4" key="1">
    <citation type="submission" date="2016-11" db="EMBL/GenBank/DDBJ databases">
        <authorList>
            <person name="Jaros S."/>
            <person name="Januszkiewicz K."/>
            <person name="Wedrychowicz H."/>
        </authorList>
    </citation>
    <scope>NUCLEOTIDE SEQUENCE [LARGE SCALE GENOMIC DNA]</scope>
    <source>
        <strain evidence="3 4">DSM 18231</strain>
    </source>
</reference>
<dbReference type="Pfam" id="PF05099">
    <property type="entry name" value="TerB"/>
    <property type="match status" value="1"/>
</dbReference>
<dbReference type="GeneID" id="98636728"/>
<dbReference type="Gene3D" id="1.10.3680.10">
    <property type="entry name" value="TerB-like"/>
    <property type="match status" value="1"/>
</dbReference>
<name>A0A1M5TW08_9GAMM</name>
<dbReference type="Pfam" id="PF00226">
    <property type="entry name" value="DnaJ"/>
    <property type="match status" value="1"/>
</dbReference>
<feature type="domain" description="J" evidence="2">
    <location>
        <begin position="190"/>
        <end position="256"/>
    </location>
</feature>
<proteinExistence type="predicted"/>